<dbReference type="PROSITE" id="PS50850">
    <property type="entry name" value="MFS"/>
    <property type="match status" value="1"/>
</dbReference>
<organism evidence="8 9">
    <name type="scientific">Aquabacterium lacunae</name>
    <dbReference type="NCBI Taxonomy" id="2528630"/>
    <lineage>
        <taxon>Bacteria</taxon>
        <taxon>Pseudomonadati</taxon>
        <taxon>Pseudomonadota</taxon>
        <taxon>Betaproteobacteria</taxon>
        <taxon>Burkholderiales</taxon>
        <taxon>Aquabacterium</taxon>
    </lineage>
</organism>
<feature type="transmembrane region" description="Helical" evidence="6">
    <location>
        <begin position="390"/>
        <end position="412"/>
    </location>
</feature>
<dbReference type="EMBL" id="SIXI01000008">
    <property type="protein sequence ID" value="TBO27890.1"/>
    <property type="molecule type" value="Genomic_DNA"/>
</dbReference>
<evidence type="ECO:0000256" key="2">
    <source>
        <dbReference type="ARBA" id="ARBA00022448"/>
    </source>
</evidence>
<dbReference type="PANTHER" id="PTHR12778:SF10">
    <property type="entry name" value="MAJOR FACILITATOR SUPERFAMILY DOMAIN-CONTAINING PROTEIN 3"/>
    <property type="match status" value="1"/>
</dbReference>
<gene>
    <name evidence="8" type="ORF">EYS42_15755</name>
</gene>
<feature type="transmembrane region" description="Helical" evidence="6">
    <location>
        <begin position="20"/>
        <end position="42"/>
    </location>
</feature>
<dbReference type="Pfam" id="PF07690">
    <property type="entry name" value="MFS_1"/>
    <property type="match status" value="1"/>
</dbReference>
<protein>
    <submittedName>
        <fullName evidence="8">MFS transporter</fullName>
    </submittedName>
</protein>
<keyword evidence="4 6" id="KW-1133">Transmembrane helix</keyword>
<accession>A0A4V2JFB2</accession>
<evidence type="ECO:0000313" key="9">
    <source>
        <dbReference type="Proteomes" id="UP000292120"/>
    </source>
</evidence>
<dbReference type="OrthoDB" id="9812189at2"/>
<dbReference type="SUPFAM" id="SSF103473">
    <property type="entry name" value="MFS general substrate transporter"/>
    <property type="match status" value="1"/>
</dbReference>
<dbReference type="GO" id="GO:0022857">
    <property type="term" value="F:transmembrane transporter activity"/>
    <property type="evidence" value="ECO:0007669"/>
    <property type="project" value="InterPro"/>
</dbReference>
<evidence type="ECO:0000256" key="3">
    <source>
        <dbReference type="ARBA" id="ARBA00022692"/>
    </source>
</evidence>
<feature type="transmembrane region" description="Helical" evidence="6">
    <location>
        <begin position="145"/>
        <end position="165"/>
    </location>
</feature>
<dbReference type="CDD" id="cd17485">
    <property type="entry name" value="MFS_MFSD3"/>
    <property type="match status" value="1"/>
</dbReference>
<proteinExistence type="predicted"/>
<dbReference type="Proteomes" id="UP000292120">
    <property type="component" value="Unassembled WGS sequence"/>
</dbReference>
<evidence type="ECO:0000256" key="4">
    <source>
        <dbReference type="ARBA" id="ARBA00022989"/>
    </source>
</evidence>
<dbReference type="InterPro" id="IPR036259">
    <property type="entry name" value="MFS_trans_sf"/>
</dbReference>
<name>A0A4V2JFB2_9BURK</name>
<sequence>MTSPSAPELPWWRLPHGPLLASLYAAQGLPFGFFTLALPVLLREQGWSLKALSLLQFLALPWALKFLWAPWLDAHGHSRRWLLGLQGGATVLALAMAVWQPGADSLALLAVVLLFNLLAATQDVVTDALAVRLLDGPQRGLANALQVGAYRVGMILGGGGLMWLYARHGSGWMYAAMAGALALTLWPVWRLPAGAPTDAHTDRRAATPPARSLAPAQAHGLWLHWWRRLCTPPVRTLALLILAYRLGEQMVGSLVMPFMADLQVPKDTMALIKGVAGSGTSLLGAVLGGWFMWRFGRRAALWWAGLMQALSLGLYAVVAVGWGGMACLWTVTMLEGLAGTMATVALFALMMDVCEPEHAGTDYTVLASVVVGVSGLANLLAGVLGDAVGYTATFVLGTVLAVVGVWVLVRWLDHHPVHPRVQAVWRP</sequence>
<feature type="transmembrane region" description="Helical" evidence="6">
    <location>
        <begin position="328"/>
        <end position="351"/>
    </location>
</feature>
<dbReference type="Gene3D" id="1.20.1250.20">
    <property type="entry name" value="MFS general substrate transporter like domains"/>
    <property type="match status" value="2"/>
</dbReference>
<feature type="domain" description="Major facilitator superfamily (MFS) profile" evidence="7">
    <location>
        <begin position="233"/>
        <end position="427"/>
    </location>
</feature>
<comment type="caution">
    <text evidence="8">The sequence shown here is derived from an EMBL/GenBank/DDBJ whole genome shotgun (WGS) entry which is preliminary data.</text>
</comment>
<evidence type="ECO:0000256" key="5">
    <source>
        <dbReference type="ARBA" id="ARBA00023136"/>
    </source>
</evidence>
<reference evidence="8 9" key="1">
    <citation type="submission" date="2019-02" db="EMBL/GenBank/DDBJ databases">
        <title>Aquabacterium sp. strain KMB7.</title>
        <authorList>
            <person name="Chen W.-M."/>
        </authorList>
    </citation>
    <scope>NUCLEOTIDE SEQUENCE [LARGE SCALE GENOMIC DNA]</scope>
    <source>
        <strain evidence="8 9">KMB7</strain>
    </source>
</reference>
<dbReference type="InterPro" id="IPR004752">
    <property type="entry name" value="AmpG_permease/AT-1"/>
</dbReference>
<keyword evidence="9" id="KW-1185">Reference proteome</keyword>
<feature type="transmembrane region" description="Helical" evidence="6">
    <location>
        <begin position="106"/>
        <end position="125"/>
    </location>
</feature>
<keyword evidence="5 6" id="KW-0472">Membrane</keyword>
<comment type="subcellular location">
    <subcellularLocation>
        <location evidence="1">Membrane</location>
        <topology evidence="1">Multi-pass membrane protein</topology>
    </subcellularLocation>
</comment>
<dbReference type="RefSeq" id="WP_130969160.1">
    <property type="nucleotide sequence ID" value="NZ_SIXI01000008.1"/>
</dbReference>
<feature type="transmembrane region" description="Helical" evidence="6">
    <location>
        <begin position="270"/>
        <end position="293"/>
    </location>
</feature>
<evidence type="ECO:0000313" key="8">
    <source>
        <dbReference type="EMBL" id="TBO27890.1"/>
    </source>
</evidence>
<evidence type="ECO:0000259" key="7">
    <source>
        <dbReference type="PROSITE" id="PS50850"/>
    </source>
</evidence>
<dbReference type="InterPro" id="IPR011701">
    <property type="entry name" value="MFS"/>
</dbReference>
<evidence type="ECO:0000256" key="1">
    <source>
        <dbReference type="ARBA" id="ARBA00004141"/>
    </source>
</evidence>
<dbReference type="PANTHER" id="PTHR12778">
    <property type="entry name" value="SOLUTE CARRIER FAMILY 33 ACETYL-COA TRANSPORTER -RELATED"/>
    <property type="match status" value="1"/>
</dbReference>
<keyword evidence="3 6" id="KW-0812">Transmembrane</keyword>
<feature type="transmembrane region" description="Helical" evidence="6">
    <location>
        <begin position="300"/>
        <end position="322"/>
    </location>
</feature>
<keyword evidence="2" id="KW-0813">Transport</keyword>
<dbReference type="AlphaFoldDB" id="A0A4V2JFB2"/>
<dbReference type="GO" id="GO:0016020">
    <property type="term" value="C:membrane"/>
    <property type="evidence" value="ECO:0007669"/>
    <property type="project" value="UniProtKB-SubCell"/>
</dbReference>
<dbReference type="InterPro" id="IPR020846">
    <property type="entry name" value="MFS_dom"/>
</dbReference>
<evidence type="ECO:0000256" key="6">
    <source>
        <dbReference type="SAM" id="Phobius"/>
    </source>
</evidence>
<feature type="transmembrane region" description="Helical" evidence="6">
    <location>
        <begin position="49"/>
        <end position="69"/>
    </location>
</feature>
<feature type="transmembrane region" description="Helical" evidence="6">
    <location>
        <begin position="363"/>
        <end position="384"/>
    </location>
</feature>
<feature type="transmembrane region" description="Helical" evidence="6">
    <location>
        <begin position="172"/>
        <end position="189"/>
    </location>
</feature>